<dbReference type="GO" id="GO:0006402">
    <property type="term" value="P:mRNA catabolic process"/>
    <property type="evidence" value="ECO:0007669"/>
    <property type="project" value="InterPro"/>
</dbReference>
<proteinExistence type="inferred from homology"/>
<comment type="subcellular location">
    <subcellularLocation>
        <location evidence="5">Cytoplasm</location>
    </subcellularLocation>
</comment>
<dbReference type="SUPFAM" id="SSF117130">
    <property type="entry name" value="CsrA-like"/>
    <property type="match status" value="1"/>
</dbReference>
<dbReference type="NCBIfam" id="NF002469">
    <property type="entry name" value="PRK01712.1"/>
    <property type="match status" value="1"/>
</dbReference>
<name>A0A920CBE7_9BACL</name>
<evidence type="ECO:0000256" key="1">
    <source>
        <dbReference type="ARBA" id="ARBA00022490"/>
    </source>
</evidence>
<dbReference type="GO" id="GO:1902208">
    <property type="term" value="P:regulation of bacterial-type flagellum assembly"/>
    <property type="evidence" value="ECO:0007669"/>
    <property type="project" value="UniProtKB-UniRule"/>
</dbReference>
<evidence type="ECO:0000256" key="3">
    <source>
        <dbReference type="ARBA" id="ARBA00022845"/>
    </source>
</evidence>
<dbReference type="InterPro" id="IPR003751">
    <property type="entry name" value="CsrA"/>
</dbReference>
<dbReference type="AlphaFoldDB" id="A0A920CBE7"/>
<dbReference type="GO" id="GO:0048027">
    <property type="term" value="F:mRNA 5'-UTR binding"/>
    <property type="evidence" value="ECO:0007669"/>
    <property type="project" value="UniProtKB-UniRule"/>
</dbReference>
<evidence type="ECO:0000256" key="4">
    <source>
        <dbReference type="ARBA" id="ARBA00022884"/>
    </source>
</evidence>
<dbReference type="InterPro" id="IPR036107">
    <property type="entry name" value="CsrA_sf"/>
</dbReference>
<sequence length="80" mass="9010">MLVLSRNKGEKIVINNDIVLTILEVSGDHVRIGIDAPSHVTVYREEIYKALQEQNRSAAAIQDNAQQLLSQVLKNKKNEK</sequence>
<keyword evidence="1 5" id="KW-0963">Cytoplasm</keyword>
<dbReference type="HAMAP" id="MF_00167">
    <property type="entry name" value="CsrA"/>
    <property type="match status" value="1"/>
</dbReference>
<dbReference type="PANTHER" id="PTHR34984:SF1">
    <property type="entry name" value="CARBON STORAGE REGULATOR"/>
    <property type="match status" value="1"/>
</dbReference>
<evidence type="ECO:0000313" key="7">
    <source>
        <dbReference type="Proteomes" id="UP000679779"/>
    </source>
</evidence>
<keyword evidence="4 5" id="KW-0694">RNA-binding</keyword>
<evidence type="ECO:0000256" key="2">
    <source>
        <dbReference type="ARBA" id="ARBA00022491"/>
    </source>
</evidence>
<accession>A0A920CBE7</accession>
<dbReference type="Gene3D" id="2.60.40.4380">
    <property type="entry name" value="Translational regulator CsrA"/>
    <property type="match status" value="1"/>
</dbReference>
<keyword evidence="7" id="KW-1185">Reference proteome</keyword>
<dbReference type="RefSeq" id="WP_160044091.1">
    <property type="nucleotide sequence ID" value="NZ_BORQ01000005.1"/>
</dbReference>
<organism evidence="6 7">
    <name type="scientific">Paenibacillus albilobatus</name>
    <dbReference type="NCBI Taxonomy" id="2716884"/>
    <lineage>
        <taxon>Bacteria</taxon>
        <taxon>Bacillati</taxon>
        <taxon>Bacillota</taxon>
        <taxon>Bacilli</taxon>
        <taxon>Bacillales</taxon>
        <taxon>Paenibacillaceae</taxon>
        <taxon>Paenibacillus</taxon>
    </lineage>
</organism>
<evidence type="ECO:0000313" key="6">
    <source>
        <dbReference type="EMBL" id="GIO33295.1"/>
    </source>
</evidence>
<comment type="similarity">
    <text evidence="5">Belongs to the CsrA/RsmA family.</text>
</comment>
<dbReference type="EMBL" id="BORQ01000005">
    <property type="protein sequence ID" value="GIO33295.1"/>
    <property type="molecule type" value="Genomic_DNA"/>
</dbReference>
<evidence type="ECO:0000256" key="5">
    <source>
        <dbReference type="HAMAP-Rule" id="MF_00167"/>
    </source>
</evidence>
<keyword evidence="2 5" id="KW-0678">Repressor</keyword>
<dbReference type="GO" id="GO:0005829">
    <property type="term" value="C:cytosol"/>
    <property type="evidence" value="ECO:0007669"/>
    <property type="project" value="TreeGrafter"/>
</dbReference>
<dbReference type="NCBIfam" id="TIGR00202">
    <property type="entry name" value="csrA"/>
    <property type="match status" value="1"/>
</dbReference>
<dbReference type="Pfam" id="PF02599">
    <property type="entry name" value="CsrA"/>
    <property type="match status" value="1"/>
</dbReference>
<protein>
    <recommendedName>
        <fullName evidence="5">Translational regulator CsrA</fullName>
    </recommendedName>
</protein>
<dbReference type="PANTHER" id="PTHR34984">
    <property type="entry name" value="CARBON STORAGE REGULATOR"/>
    <property type="match status" value="1"/>
</dbReference>
<gene>
    <name evidence="5" type="primary">csrA</name>
    <name evidence="6" type="ORF">J2TS6_44360</name>
</gene>
<reference evidence="6" key="1">
    <citation type="submission" date="2021-03" db="EMBL/GenBank/DDBJ databases">
        <title>Antimicrobial resistance genes in bacteria isolated from Japanese honey, and their potential for conferring macrolide and lincosamide resistance in the American foulbrood pathogen Paenibacillus larvae.</title>
        <authorList>
            <person name="Okamoto M."/>
            <person name="Kumagai M."/>
            <person name="Kanamori H."/>
            <person name="Takamatsu D."/>
        </authorList>
    </citation>
    <scope>NUCLEOTIDE SEQUENCE</scope>
    <source>
        <strain evidence="6">J2TS6</strain>
    </source>
</reference>
<comment type="subunit">
    <text evidence="5">Homodimer; the beta-strands of each monomer intercalate to form a hydrophobic core, while the alpha-helices form wings that extend away from the core.</text>
</comment>
<keyword evidence="5" id="KW-1005">Bacterial flagellum biogenesis</keyword>
<comment type="caution">
    <text evidence="6">The sequence shown here is derived from an EMBL/GenBank/DDBJ whole genome shotgun (WGS) entry which is preliminary data.</text>
</comment>
<keyword evidence="3 5" id="KW-0810">Translation regulation</keyword>
<dbReference type="GO" id="GO:0044781">
    <property type="term" value="P:bacterial-type flagellum organization"/>
    <property type="evidence" value="ECO:0007669"/>
    <property type="project" value="UniProtKB-KW"/>
</dbReference>
<dbReference type="Proteomes" id="UP000679779">
    <property type="component" value="Unassembled WGS sequence"/>
</dbReference>
<dbReference type="GO" id="GO:0045947">
    <property type="term" value="P:negative regulation of translational initiation"/>
    <property type="evidence" value="ECO:0007669"/>
    <property type="project" value="UniProtKB-UniRule"/>
</dbReference>
<dbReference type="FunFam" id="2.60.40.4380:FF:000002">
    <property type="entry name" value="Translational regulator CsrA"/>
    <property type="match status" value="1"/>
</dbReference>
<comment type="function">
    <text evidence="5">A translational regulator that binds mRNA to regulate translation initiation and/or mRNA stability. Usually binds in the 5'-UTR at or near the Shine-Dalgarno sequence preventing ribosome-binding, thus repressing translation. Its main target seems to be the major flagellin gene, while its function is anatagonized by FliW.</text>
</comment>
<dbReference type="GO" id="GO:0006109">
    <property type="term" value="P:regulation of carbohydrate metabolic process"/>
    <property type="evidence" value="ECO:0007669"/>
    <property type="project" value="InterPro"/>
</dbReference>